<dbReference type="EMBL" id="NRRY01000036">
    <property type="protein sequence ID" value="MBK1620315.1"/>
    <property type="molecule type" value="Genomic_DNA"/>
</dbReference>
<feature type="domain" description="UvrD-like helicase C-terminal" evidence="3">
    <location>
        <begin position="453"/>
        <end position="501"/>
    </location>
</feature>
<keyword evidence="6" id="KW-1185">Reference proteome</keyword>
<evidence type="ECO:0000256" key="2">
    <source>
        <dbReference type="ARBA" id="ARBA00022840"/>
    </source>
</evidence>
<dbReference type="SUPFAM" id="SSF52540">
    <property type="entry name" value="P-loop containing nucleoside triphosphate hydrolases"/>
    <property type="match status" value="2"/>
</dbReference>
<comment type="caution">
    <text evidence="5">The sequence shown here is derived from an EMBL/GenBank/DDBJ whole genome shotgun (WGS) entry which is preliminary data.</text>
</comment>
<accession>A0A9X0WBV4</accession>
<dbReference type="Pfam" id="PF13604">
    <property type="entry name" value="AAA_30"/>
    <property type="match status" value="1"/>
</dbReference>
<organism evidence="5 6">
    <name type="scientific">Lamprobacter modestohalophilus</name>
    <dbReference type="NCBI Taxonomy" id="1064514"/>
    <lineage>
        <taxon>Bacteria</taxon>
        <taxon>Pseudomonadati</taxon>
        <taxon>Pseudomonadota</taxon>
        <taxon>Gammaproteobacteria</taxon>
        <taxon>Chromatiales</taxon>
        <taxon>Chromatiaceae</taxon>
        <taxon>Lamprobacter</taxon>
    </lineage>
</organism>
<evidence type="ECO:0000256" key="1">
    <source>
        <dbReference type="ARBA" id="ARBA00022741"/>
    </source>
</evidence>
<dbReference type="Proteomes" id="UP001138768">
    <property type="component" value="Unassembled WGS sequence"/>
</dbReference>
<dbReference type="Pfam" id="PF13538">
    <property type="entry name" value="UvrD_C_2"/>
    <property type="match status" value="1"/>
</dbReference>
<dbReference type="GO" id="GO:0003678">
    <property type="term" value="F:DNA helicase activity"/>
    <property type="evidence" value="ECO:0007669"/>
    <property type="project" value="UniProtKB-ARBA"/>
</dbReference>
<name>A0A9X0WBV4_9GAMM</name>
<dbReference type="AlphaFoldDB" id="A0A9X0WBV4"/>
<dbReference type="InterPro" id="IPR050534">
    <property type="entry name" value="Coronavir_polyprotein_1ab"/>
</dbReference>
<feature type="domain" description="TATA-binding-like protein" evidence="4">
    <location>
        <begin position="647"/>
        <end position="722"/>
    </location>
</feature>
<evidence type="ECO:0008006" key="7">
    <source>
        <dbReference type="Google" id="ProtNLM"/>
    </source>
</evidence>
<dbReference type="Pfam" id="PF22721">
    <property type="entry name" value="TBP-TOTE"/>
    <property type="match status" value="2"/>
</dbReference>
<evidence type="ECO:0000313" key="5">
    <source>
        <dbReference type="EMBL" id="MBK1620315.1"/>
    </source>
</evidence>
<gene>
    <name evidence="5" type="ORF">CKO42_18085</name>
</gene>
<evidence type="ECO:0000259" key="4">
    <source>
        <dbReference type="Pfam" id="PF22721"/>
    </source>
</evidence>
<keyword evidence="1" id="KW-0547">Nucleotide-binding</keyword>
<dbReference type="InterPro" id="IPR027785">
    <property type="entry name" value="UvrD-like_helicase_C"/>
</dbReference>
<keyword evidence="2" id="KW-0067">ATP-binding</keyword>
<reference evidence="5 6" key="1">
    <citation type="journal article" date="2020" name="Microorganisms">
        <title>Osmotic Adaptation and Compatible Solute Biosynthesis of Phototrophic Bacteria as Revealed from Genome Analyses.</title>
        <authorList>
            <person name="Imhoff J.F."/>
            <person name="Rahn T."/>
            <person name="Kunzel S."/>
            <person name="Keller A."/>
            <person name="Neulinger S.C."/>
        </authorList>
    </citation>
    <scope>NUCLEOTIDE SEQUENCE [LARGE SCALE GENOMIC DNA]</scope>
    <source>
        <strain evidence="5 6">DSM 25653</strain>
    </source>
</reference>
<dbReference type="CDD" id="cd18809">
    <property type="entry name" value="SF1_C_RecD"/>
    <property type="match status" value="1"/>
</dbReference>
<evidence type="ECO:0000313" key="6">
    <source>
        <dbReference type="Proteomes" id="UP001138768"/>
    </source>
</evidence>
<proteinExistence type="predicted"/>
<dbReference type="InterPro" id="IPR054572">
    <property type="entry name" value="TBP-TOTE"/>
</dbReference>
<feature type="domain" description="TATA-binding-like protein" evidence="4">
    <location>
        <begin position="554"/>
        <end position="610"/>
    </location>
</feature>
<dbReference type="PANTHER" id="PTHR43788">
    <property type="entry name" value="DNA2/NAM7 HELICASE FAMILY MEMBER"/>
    <property type="match status" value="1"/>
</dbReference>
<evidence type="ECO:0000259" key="3">
    <source>
        <dbReference type="Pfam" id="PF13538"/>
    </source>
</evidence>
<dbReference type="PANTHER" id="PTHR43788:SF6">
    <property type="entry name" value="DNA HELICASE B"/>
    <property type="match status" value="1"/>
</dbReference>
<dbReference type="GO" id="GO:0005524">
    <property type="term" value="F:ATP binding"/>
    <property type="evidence" value="ECO:0007669"/>
    <property type="project" value="UniProtKB-KW"/>
</dbReference>
<dbReference type="InterPro" id="IPR027417">
    <property type="entry name" value="P-loop_NTPase"/>
</dbReference>
<dbReference type="Gene3D" id="3.40.50.300">
    <property type="entry name" value="P-loop containing nucleotide triphosphate hydrolases"/>
    <property type="match status" value="2"/>
</dbReference>
<sequence>MVVFFNVKRQILFQRAQGILPCKALGFDHETSRIYLLRAAWKNDNNIRCIEQDNKVVLKGGAGTGKTTLLAALALWLKAERLPHAFLAPTGRAARILRDKTGADTSTIHQRIYSFAKLEVFEEAKLKNDPGMRVRFHLKGDDPGSTLFVVDEASMVGDQADKQDMLRFGSGRLLADLIEYTRIGRLGRMCGDIGAKLLFVGDPAQLPPVRQSSSPALSSEHLSSEYGLSCIDLELTDVHRQETGSAILERATEIRQAVQSKSFNHFRLSPFGETLIEETVVQGIDRIARAYQERRPHGVLITYTNAKAAEMNRAIRGRLWGDENADLRPGDRLLINRNSPRCDLFNGDLVQVLDVSGMPDRRTVQPRGLTFPITLTFRKATVAYRNSGGIVQRMECLLLENLLNSKQGALTPEEQRALLVEFQKRYRDLKRNTNAFSLALKDDPWFNALQVKYGYAMTCHKAQGGEWESAVVYFDFSGGKQNADFFRWAYTAITRAKKTLVTIGAPEFDAYSEMQWQTLAPLEESATNEQERRVELAADPDWNRFSFSSSQVMLFDYHRQVRDALQSQGISIERHDHLSYCERYQIKCNGQVAGVQYRYKKTGRVSTITVADGCWAGDTVLAQSAVQAMQHVLHHGETADSEPLSNPFIKAFFDRLEKSTAGAGLRILSKRVLPYKLRIEISDGARHGTLDFCYDGTPKWTVVQEVGAPGKSQGLFDMVKALMEEG</sequence>
<protein>
    <recommendedName>
        <fullName evidence="7">AAA family ATPase</fullName>
    </recommendedName>
</protein>